<feature type="transmembrane region" description="Helical" evidence="6">
    <location>
        <begin position="217"/>
        <end position="237"/>
    </location>
</feature>
<feature type="transmembrane region" description="Helical" evidence="6">
    <location>
        <begin position="274"/>
        <end position="290"/>
    </location>
</feature>
<dbReference type="SUPFAM" id="SSF103481">
    <property type="entry name" value="Multidrug resistance efflux transporter EmrE"/>
    <property type="match status" value="2"/>
</dbReference>
<evidence type="ECO:0000256" key="4">
    <source>
        <dbReference type="ARBA" id="ARBA00022989"/>
    </source>
</evidence>
<feature type="transmembrane region" description="Helical" evidence="6">
    <location>
        <begin position="71"/>
        <end position="93"/>
    </location>
</feature>
<evidence type="ECO:0000256" key="2">
    <source>
        <dbReference type="ARBA" id="ARBA00022475"/>
    </source>
</evidence>
<dbReference type="EMBL" id="CP001087">
    <property type="protein sequence ID" value="ACN13403.1"/>
    <property type="molecule type" value="Genomic_DNA"/>
</dbReference>
<dbReference type="OrthoDB" id="5416392at2"/>
<feature type="transmembrane region" description="Helical" evidence="6">
    <location>
        <begin position="249"/>
        <end position="268"/>
    </location>
</feature>
<dbReference type="RefSeq" id="WP_012662652.1">
    <property type="nucleotide sequence ID" value="NC_012108.1"/>
</dbReference>
<keyword evidence="5 6" id="KW-0472">Membrane</keyword>
<accession>C0QFK7</accession>
<dbReference type="GO" id="GO:0005886">
    <property type="term" value="C:plasma membrane"/>
    <property type="evidence" value="ECO:0007669"/>
    <property type="project" value="UniProtKB-SubCell"/>
</dbReference>
<dbReference type="Proteomes" id="UP000000442">
    <property type="component" value="Chromosome"/>
</dbReference>
<dbReference type="InterPro" id="IPR037185">
    <property type="entry name" value="EmrE-like"/>
</dbReference>
<keyword evidence="3 6" id="KW-0812">Transmembrane</keyword>
<dbReference type="KEGG" id="dat:HRM2_02810"/>
<proteinExistence type="predicted"/>
<keyword evidence="2" id="KW-1003">Cell membrane</keyword>
<keyword evidence="4 6" id="KW-1133">Transmembrane helix</keyword>
<name>C0QFK7_DESAH</name>
<evidence type="ECO:0000256" key="6">
    <source>
        <dbReference type="SAM" id="Phobius"/>
    </source>
</evidence>
<evidence type="ECO:0000256" key="3">
    <source>
        <dbReference type="ARBA" id="ARBA00022692"/>
    </source>
</evidence>
<protein>
    <recommendedName>
        <fullName evidence="7">EamA domain-containing protein</fullName>
    </recommendedName>
</protein>
<dbReference type="PANTHER" id="PTHR32322:SF18">
    <property type="entry name" value="S-ADENOSYLMETHIONINE_S-ADENOSYLHOMOCYSTEINE TRANSPORTER"/>
    <property type="match status" value="1"/>
</dbReference>
<organism evidence="8 9">
    <name type="scientific">Desulforapulum autotrophicum (strain ATCC 43914 / DSM 3382 / VKM B-1955 / HRM2)</name>
    <name type="common">Desulfobacterium autotrophicum</name>
    <dbReference type="NCBI Taxonomy" id="177437"/>
    <lineage>
        <taxon>Bacteria</taxon>
        <taxon>Pseudomonadati</taxon>
        <taxon>Thermodesulfobacteriota</taxon>
        <taxon>Desulfobacteria</taxon>
        <taxon>Desulfobacterales</taxon>
        <taxon>Desulfobacteraceae</taxon>
        <taxon>Desulforapulum</taxon>
    </lineage>
</organism>
<feature type="transmembrane region" description="Helical" evidence="6">
    <location>
        <begin position="185"/>
        <end position="205"/>
    </location>
</feature>
<dbReference type="HOGENOM" id="CLU_033863_4_1_7"/>
<dbReference type="PANTHER" id="PTHR32322">
    <property type="entry name" value="INNER MEMBRANE TRANSPORTER"/>
    <property type="match status" value="1"/>
</dbReference>
<evidence type="ECO:0000313" key="8">
    <source>
        <dbReference type="EMBL" id="ACN13403.1"/>
    </source>
</evidence>
<dbReference type="eggNOG" id="COG0697">
    <property type="taxonomic scope" value="Bacteria"/>
</dbReference>
<feature type="transmembrane region" description="Helical" evidence="6">
    <location>
        <begin position="154"/>
        <end position="173"/>
    </location>
</feature>
<feature type="domain" description="EamA" evidence="7">
    <location>
        <begin position="13"/>
        <end position="141"/>
    </location>
</feature>
<dbReference type="Pfam" id="PF00892">
    <property type="entry name" value="EamA"/>
    <property type="match status" value="2"/>
</dbReference>
<dbReference type="STRING" id="177437.HRM2_02810"/>
<keyword evidence="9" id="KW-1185">Reference proteome</keyword>
<feature type="domain" description="EamA" evidence="7">
    <location>
        <begin position="155"/>
        <end position="289"/>
    </location>
</feature>
<evidence type="ECO:0000256" key="5">
    <source>
        <dbReference type="ARBA" id="ARBA00023136"/>
    </source>
</evidence>
<dbReference type="Gene3D" id="1.10.3730.20">
    <property type="match status" value="1"/>
</dbReference>
<evidence type="ECO:0000256" key="1">
    <source>
        <dbReference type="ARBA" id="ARBA00004651"/>
    </source>
</evidence>
<feature type="transmembrane region" description="Helical" evidence="6">
    <location>
        <begin position="99"/>
        <end position="119"/>
    </location>
</feature>
<feature type="transmembrane region" description="Helical" evidence="6">
    <location>
        <begin position="12"/>
        <end position="32"/>
    </location>
</feature>
<sequence>MNPKYYRLMPHAALIVSSLLWASSFIALKLAFANYHPMVVIAGRMMVGSLCFIFIPQVFRGVKILKQDIRPLVLMVLMEPCLYFIFEAKALVLTTASQAGMITALCPLMVSFGAFFVLGERLTPKIITGMVVSVVGACWLSTGGQVSASSPNPALGNFFEFLAMVCGAGYGIMLKQLTNRGFNPFFLTALQAFAGSIFFVPALFFPATLLPTSFEPVSVFAVIYLGSVVTLGAYGCYSYGVSRIPAGQATSYINLIPVFTLIMGMAILDETLNFQQFVACSLVFGGIFLSQHRTRKQIPAGGRI</sequence>
<comment type="subcellular location">
    <subcellularLocation>
        <location evidence="1">Cell membrane</location>
        <topology evidence="1">Multi-pass membrane protein</topology>
    </subcellularLocation>
</comment>
<dbReference type="AlphaFoldDB" id="C0QFK7"/>
<evidence type="ECO:0000259" key="7">
    <source>
        <dbReference type="Pfam" id="PF00892"/>
    </source>
</evidence>
<evidence type="ECO:0000313" key="9">
    <source>
        <dbReference type="Proteomes" id="UP000000442"/>
    </source>
</evidence>
<gene>
    <name evidence="8" type="ordered locus">HRM2_02810</name>
</gene>
<feature type="transmembrane region" description="Helical" evidence="6">
    <location>
        <begin position="126"/>
        <end position="148"/>
    </location>
</feature>
<dbReference type="InterPro" id="IPR000620">
    <property type="entry name" value="EamA_dom"/>
</dbReference>
<feature type="transmembrane region" description="Helical" evidence="6">
    <location>
        <begin position="38"/>
        <end position="59"/>
    </location>
</feature>
<dbReference type="InterPro" id="IPR050638">
    <property type="entry name" value="AA-Vitamin_Transporters"/>
</dbReference>
<reference evidence="8 9" key="1">
    <citation type="journal article" date="2009" name="Environ. Microbiol.">
        <title>Genome sequence of Desulfobacterium autotrophicum HRM2, a marine sulfate reducer oxidizing organic carbon completely to carbon dioxide.</title>
        <authorList>
            <person name="Strittmatter A.W."/>
            <person name="Liesegang H."/>
            <person name="Rabus R."/>
            <person name="Decker I."/>
            <person name="Amann J."/>
            <person name="Andres S."/>
            <person name="Henne A."/>
            <person name="Fricke W.F."/>
            <person name="Martinez-Arias R."/>
            <person name="Bartels D."/>
            <person name="Goesmann A."/>
            <person name="Krause L."/>
            <person name="Puehler A."/>
            <person name="Klenk H.P."/>
            <person name="Richter M."/>
            <person name="Schuler M."/>
            <person name="Gloeckner F.O."/>
            <person name="Meyerdierks A."/>
            <person name="Gottschalk G."/>
            <person name="Amann R."/>
        </authorList>
    </citation>
    <scope>NUCLEOTIDE SEQUENCE [LARGE SCALE GENOMIC DNA]</scope>
    <source>
        <strain evidence="9">ATCC 43914 / DSM 3382 / HRM2</strain>
    </source>
</reference>